<evidence type="ECO:0000313" key="1">
    <source>
        <dbReference type="EMBL" id="MCD7445833.1"/>
    </source>
</evidence>
<name>A0ABS8RFV9_DATST</name>
<evidence type="ECO:0000313" key="2">
    <source>
        <dbReference type="Proteomes" id="UP000823775"/>
    </source>
</evidence>
<gene>
    <name evidence="1" type="ORF">HAX54_000072</name>
</gene>
<dbReference type="EMBL" id="JACEIK010000001">
    <property type="protein sequence ID" value="MCD7445833.1"/>
    <property type="molecule type" value="Genomic_DNA"/>
</dbReference>
<feature type="non-terminal residue" evidence="1">
    <location>
        <position position="1"/>
    </location>
</feature>
<accession>A0ABS8RFV9</accession>
<reference evidence="1 2" key="1">
    <citation type="journal article" date="2021" name="BMC Genomics">
        <title>Datura genome reveals duplications of psychoactive alkaloid biosynthetic genes and high mutation rate following tissue culture.</title>
        <authorList>
            <person name="Rajewski A."/>
            <person name="Carter-House D."/>
            <person name="Stajich J."/>
            <person name="Litt A."/>
        </authorList>
    </citation>
    <scope>NUCLEOTIDE SEQUENCE [LARGE SCALE GENOMIC DNA]</scope>
    <source>
        <strain evidence="1">AR-01</strain>
    </source>
</reference>
<proteinExistence type="predicted"/>
<dbReference type="Proteomes" id="UP000823775">
    <property type="component" value="Unassembled WGS sequence"/>
</dbReference>
<protein>
    <submittedName>
        <fullName evidence="1">Uncharacterized protein</fullName>
    </submittedName>
</protein>
<organism evidence="1 2">
    <name type="scientific">Datura stramonium</name>
    <name type="common">Jimsonweed</name>
    <name type="synonym">Common thornapple</name>
    <dbReference type="NCBI Taxonomy" id="4076"/>
    <lineage>
        <taxon>Eukaryota</taxon>
        <taxon>Viridiplantae</taxon>
        <taxon>Streptophyta</taxon>
        <taxon>Embryophyta</taxon>
        <taxon>Tracheophyta</taxon>
        <taxon>Spermatophyta</taxon>
        <taxon>Magnoliopsida</taxon>
        <taxon>eudicotyledons</taxon>
        <taxon>Gunneridae</taxon>
        <taxon>Pentapetalae</taxon>
        <taxon>asterids</taxon>
        <taxon>lamiids</taxon>
        <taxon>Solanales</taxon>
        <taxon>Solanaceae</taxon>
        <taxon>Solanoideae</taxon>
        <taxon>Datureae</taxon>
        <taxon>Datura</taxon>
    </lineage>
</organism>
<sequence>KGVSPSSSVPRAPPARRFRVKAVEEHGLKWFNAQKEDKYALENWIDEGRLALELPTIRDTFCELGLGYVFAELEECNLTLVREFYANWNTSYGESTIIKEGCQMVRRSFNAFLDMPVIYLEIYFLFF</sequence>
<keyword evidence="2" id="KW-1185">Reference proteome</keyword>
<comment type="caution">
    <text evidence="1">The sequence shown here is derived from an EMBL/GenBank/DDBJ whole genome shotgun (WGS) entry which is preliminary data.</text>
</comment>